<dbReference type="KEGG" id="mgk:FSB76_28285"/>
<proteinExistence type="predicted"/>
<dbReference type="InterPro" id="IPR037053">
    <property type="entry name" value="Phage_tail_collar_dom_sf"/>
</dbReference>
<gene>
    <name evidence="2" type="ORF">FSB76_28285</name>
</gene>
<sequence>MEPYIGEIRMFAGNFAPQGWFFCDGSLLSISQYSAFFSLLGTTYGGDGMSTFQIPDLRGRAPIHSGNGQGKNVSRYELGQVGGNENITLIAPQMPAHSHVINCSSTADLAVPAAGYPAASSDPALGTIINSYASTTDSQMNPLAVAPAGGNQPVNVVTPYLAVNFIIAWQGIWPSRP</sequence>
<feature type="domain" description="Phage tail collar" evidence="1">
    <location>
        <begin position="6"/>
        <end position="62"/>
    </location>
</feature>
<evidence type="ECO:0000313" key="2">
    <source>
        <dbReference type="EMBL" id="QEC79662.1"/>
    </source>
</evidence>
<dbReference type="SUPFAM" id="SSF88874">
    <property type="entry name" value="Receptor-binding domain of short tail fibre protein gp12"/>
    <property type="match status" value="1"/>
</dbReference>
<dbReference type="Proteomes" id="UP000321362">
    <property type="component" value="Chromosome"/>
</dbReference>
<keyword evidence="3" id="KW-1185">Reference proteome</keyword>
<name>A0A5B8W9T8_9SPHI</name>
<evidence type="ECO:0000313" key="3">
    <source>
        <dbReference type="Proteomes" id="UP000321362"/>
    </source>
</evidence>
<organism evidence="2 3">
    <name type="scientific">Mucilaginibacter ginsenosidivorax</name>
    <dbReference type="NCBI Taxonomy" id="862126"/>
    <lineage>
        <taxon>Bacteria</taxon>
        <taxon>Pseudomonadati</taxon>
        <taxon>Bacteroidota</taxon>
        <taxon>Sphingobacteriia</taxon>
        <taxon>Sphingobacteriales</taxon>
        <taxon>Sphingobacteriaceae</taxon>
        <taxon>Mucilaginibacter</taxon>
    </lineage>
</organism>
<accession>A0A5B8W9T8</accession>
<dbReference type="OrthoDB" id="9810174at2"/>
<evidence type="ECO:0000259" key="1">
    <source>
        <dbReference type="Pfam" id="PF07484"/>
    </source>
</evidence>
<dbReference type="Gene3D" id="3.90.1340.10">
    <property type="entry name" value="Phage tail collar domain"/>
    <property type="match status" value="1"/>
</dbReference>
<dbReference type="RefSeq" id="WP_147059475.1">
    <property type="nucleotide sequence ID" value="NZ_CP042437.1"/>
</dbReference>
<protein>
    <submittedName>
        <fullName evidence="2">Phage tail protein</fullName>
    </submittedName>
</protein>
<dbReference type="Pfam" id="PF07484">
    <property type="entry name" value="Collar"/>
    <property type="match status" value="1"/>
</dbReference>
<dbReference type="InterPro" id="IPR011083">
    <property type="entry name" value="Phage_tail_collar_dom"/>
</dbReference>
<dbReference type="AlphaFoldDB" id="A0A5B8W9T8"/>
<dbReference type="EMBL" id="CP042437">
    <property type="protein sequence ID" value="QEC79662.1"/>
    <property type="molecule type" value="Genomic_DNA"/>
</dbReference>
<reference evidence="2 3" key="1">
    <citation type="journal article" date="2013" name="J. Microbiol.">
        <title>Mucilaginibacter ginsenosidivorax sp. nov., with ginsenoside converting activity isolated from sediment.</title>
        <authorList>
            <person name="Kim J.K."/>
            <person name="Choi T.E."/>
            <person name="Liu Q.M."/>
            <person name="Park H.Y."/>
            <person name="Yi T.H."/>
            <person name="Yoon M.H."/>
            <person name="Kim S.C."/>
            <person name="Im W.T."/>
        </authorList>
    </citation>
    <scope>NUCLEOTIDE SEQUENCE [LARGE SCALE GENOMIC DNA]</scope>
    <source>
        <strain evidence="2 3">KHI28</strain>
    </source>
</reference>